<dbReference type="InterPro" id="IPR002867">
    <property type="entry name" value="IBR_dom"/>
</dbReference>
<evidence type="ECO:0000259" key="10">
    <source>
        <dbReference type="PROSITE" id="PS51873"/>
    </source>
</evidence>
<dbReference type="SUPFAM" id="SSF57850">
    <property type="entry name" value="RING/U-box"/>
    <property type="match status" value="1"/>
</dbReference>
<sequence length="165" mass="18278">MYLPQTPPMRDEASPSLEGSIQIGQLGVQGRLCVCPDSSTDLGFGLNVSAAKLIDTLLNEGWIDGNSKPCPRCRVSIEKNEGCNKMQCSKCDAVFCWLCNKILDRNNPYGHFNEDGGTCVNRLFEGITTSDGEDEDGDINWVQFIHNSDDETDSELEFFVEEEDA</sequence>
<dbReference type="Proteomes" id="UP001303046">
    <property type="component" value="Unassembled WGS sequence"/>
</dbReference>
<comment type="caution">
    <text evidence="11">The sequence shown here is derived from an EMBL/GenBank/DDBJ whole genome shotgun (WGS) entry which is preliminary data.</text>
</comment>
<reference evidence="11 12" key="1">
    <citation type="submission" date="2023-08" db="EMBL/GenBank/DDBJ databases">
        <title>A Necator americanus chromosomal reference genome.</title>
        <authorList>
            <person name="Ilik V."/>
            <person name="Petrzelkova K.J."/>
            <person name="Pardy F."/>
            <person name="Fuh T."/>
            <person name="Niatou-Singa F.S."/>
            <person name="Gouil Q."/>
            <person name="Baker L."/>
            <person name="Ritchie M.E."/>
            <person name="Jex A.R."/>
            <person name="Gazzola D."/>
            <person name="Li H."/>
            <person name="Toshio Fujiwara R."/>
            <person name="Zhan B."/>
            <person name="Aroian R.V."/>
            <person name="Pafco B."/>
            <person name="Schwarz E.M."/>
        </authorList>
    </citation>
    <scope>NUCLEOTIDE SEQUENCE [LARGE SCALE GENOMIC DNA]</scope>
    <source>
        <strain evidence="11 12">Aroian</strain>
        <tissue evidence="11">Whole animal</tissue>
    </source>
</reference>
<evidence type="ECO:0000256" key="7">
    <source>
        <dbReference type="ARBA" id="ARBA00022771"/>
    </source>
</evidence>
<name>A0ABR1C8U3_NECAM</name>
<evidence type="ECO:0000256" key="1">
    <source>
        <dbReference type="ARBA" id="ARBA00001798"/>
    </source>
</evidence>
<comment type="catalytic activity">
    <reaction evidence="1">
        <text>[E2 ubiquitin-conjugating enzyme]-S-ubiquitinyl-L-cysteine + [acceptor protein]-L-lysine = [E2 ubiquitin-conjugating enzyme]-L-cysteine + [acceptor protein]-N(6)-ubiquitinyl-L-lysine.</text>
        <dbReference type="EC" id="2.3.2.31"/>
    </reaction>
</comment>
<dbReference type="PROSITE" id="PS51873">
    <property type="entry name" value="TRIAD"/>
    <property type="match status" value="1"/>
</dbReference>
<dbReference type="EMBL" id="JAVFWL010000002">
    <property type="protein sequence ID" value="KAK6734919.1"/>
    <property type="molecule type" value="Genomic_DNA"/>
</dbReference>
<keyword evidence="5" id="KW-0479">Metal-binding</keyword>
<evidence type="ECO:0000256" key="3">
    <source>
        <dbReference type="ARBA" id="ARBA00012251"/>
    </source>
</evidence>
<protein>
    <recommendedName>
        <fullName evidence="3">RBR-type E3 ubiquitin transferase</fullName>
        <ecNumber evidence="3">2.3.2.31</ecNumber>
    </recommendedName>
</protein>
<organism evidence="11 12">
    <name type="scientific">Necator americanus</name>
    <name type="common">Human hookworm</name>
    <dbReference type="NCBI Taxonomy" id="51031"/>
    <lineage>
        <taxon>Eukaryota</taxon>
        <taxon>Metazoa</taxon>
        <taxon>Ecdysozoa</taxon>
        <taxon>Nematoda</taxon>
        <taxon>Chromadorea</taxon>
        <taxon>Rhabditida</taxon>
        <taxon>Rhabditina</taxon>
        <taxon>Rhabditomorpha</taxon>
        <taxon>Strongyloidea</taxon>
        <taxon>Ancylostomatidae</taxon>
        <taxon>Bunostominae</taxon>
        <taxon>Necator</taxon>
    </lineage>
</organism>
<evidence type="ECO:0000256" key="4">
    <source>
        <dbReference type="ARBA" id="ARBA00022679"/>
    </source>
</evidence>
<dbReference type="CDD" id="cd20354">
    <property type="entry name" value="Rcat_RBR_RNF14"/>
    <property type="match status" value="1"/>
</dbReference>
<comment type="pathway">
    <text evidence="2">Protein modification; protein ubiquitination.</text>
</comment>
<evidence type="ECO:0000313" key="11">
    <source>
        <dbReference type="EMBL" id="KAK6734919.1"/>
    </source>
</evidence>
<evidence type="ECO:0000256" key="2">
    <source>
        <dbReference type="ARBA" id="ARBA00004906"/>
    </source>
</evidence>
<dbReference type="InterPro" id="IPR044066">
    <property type="entry name" value="TRIAD_supradom"/>
</dbReference>
<keyword evidence="7" id="KW-0863">Zinc-finger</keyword>
<dbReference type="Pfam" id="PF22191">
    <property type="entry name" value="IBR_1"/>
    <property type="match status" value="1"/>
</dbReference>
<evidence type="ECO:0000256" key="8">
    <source>
        <dbReference type="ARBA" id="ARBA00022786"/>
    </source>
</evidence>
<gene>
    <name evidence="11" type="primary">Necator_chrII.g6029</name>
    <name evidence="11" type="ORF">RB195_018236</name>
</gene>
<dbReference type="EC" id="2.3.2.31" evidence="3"/>
<evidence type="ECO:0000256" key="6">
    <source>
        <dbReference type="ARBA" id="ARBA00022737"/>
    </source>
</evidence>
<dbReference type="Gene3D" id="1.20.120.1750">
    <property type="match status" value="1"/>
</dbReference>
<dbReference type="PANTHER" id="PTHR11685">
    <property type="entry name" value="RBR FAMILY RING FINGER AND IBR DOMAIN-CONTAINING"/>
    <property type="match status" value="1"/>
</dbReference>
<keyword evidence="8" id="KW-0833">Ubl conjugation pathway</keyword>
<keyword evidence="9" id="KW-0862">Zinc</keyword>
<accession>A0ABR1C8U3</accession>
<proteinExistence type="predicted"/>
<evidence type="ECO:0000256" key="9">
    <source>
        <dbReference type="ARBA" id="ARBA00022833"/>
    </source>
</evidence>
<evidence type="ECO:0000313" key="12">
    <source>
        <dbReference type="Proteomes" id="UP001303046"/>
    </source>
</evidence>
<keyword evidence="12" id="KW-1185">Reference proteome</keyword>
<keyword evidence="6" id="KW-0677">Repeat</keyword>
<dbReference type="InterPro" id="IPR031127">
    <property type="entry name" value="E3_UB_ligase_RBR"/>
</dbReference>
<evidence type="ECO:0000256" key="5">
    <source>
        <dbReference type="ARBA" id="ARBA00022723"/>
    </source>
</evidence>
<dbReference type="InterPro" id="IPR047548">
    <property type="entry name" value="Rcat_RBR_RNF14"/>
</dbReference>
<feature type="domain" description="RING-type" evidence="10">
    <location>
        <begin position="1"/>
        <end position="123"/>
    </location>
</feature>
<dbReference type="SMART" id="SM00647">
    <property type="entry name" value="IBR"/>
    <property type="match status" value="1"/>
</dbReference>
<keyword evidence="4" id="KW-0808">Transferase</keyword>